<evidence type="ECO:0000256" key="1">
    <source>
        <dbReference type="ARBA" id="ARBA00022801"/>
    </source>
</evidence>
<dbReference type="Gene3D" id="3.40.50.1110">
    <property type="entry name" value="SGNH hydrolase"/>
    <property type="match status" value="2"/>
</dbReference>
<feature type="domain" description="Sialate O-acetylesterase" evidence="2">
    <location>
        <begin position="396"/>
        <end position="524"/>
    </location>
</feature>
<accession>A0A1T5K9J5</accession>
<dbReference type="PANTHER" id="PTHR22901">
    <property type="entry name" value="SIALATE O-ACETYLESTERASE"/>
    <property type="match status" value="1"/>
</dbReference>
<evidence type="ECO:0000313" key="4">
    <source>
        <dbReference type="Proteomes" id="UP000190341"/>
    </source>
</evidence>
<dbReference type="Pfam" id="PF03629">
    <property type="entry name" value="SASA"/>
    <property type="match status" value="2"/>
</dbReference>
<evidence type="ECO:0000259" key="2">
    <source>
        <dbReference type="Pfam" id="PF03629"/>
    </source>
</evidence>
<dbReference type="Gene3D" id="2.60.40.10">
    <property type="entry name" value="Immunoglobulins"/>
    <property type="match status" value="1"/>
</dbReference>
<keyword evidence="1" id="KW-0378">Hydrolase</keyword>
<dbReference type="InterPro" id="IPR008979">
    <property type="entry name" value="Galactose-bd-like_sf"/>
</dbReference>
<gene>
    <name evidence="3" type="ORF">SAMN06296058_1479</name>
</gene>
<dbReference type="AlphaFoldDB" id="A0A1T5K9J5"/>
<feature type="domain" description="Sialate O-acetylesterase" evidence="2">
    <location>
        <begin position="92"/>
        <end position="198"/>
    </location>
</feature>
<dbReference type="PANTHER" id="PTHR22901:SF0">
    <property type="entry name" value="SIALATE O-ACETYLESTERASE"/>
    <property type="match status" value="1"/>
</dbReference>
<dbReference type="SUPFAM" id="SSF49785">
    <property type="entry name" value="Galactose-binding domain-like"/>
    <property type="match status" value="1"/>
</dbReference>
<sequence length="654" mass="70668">MAQTPAPAPALLDALFQDHAVLQRDQPIRVWGQAQPGQRVAVQLAGRRTDARADSQGAWQASLPALPAGGPYTLSASSHGQEQHAGDVLIGDVWLCSGQSNMELPVWRTLDARSEIAGASNDHIRLLSVPQQGAAAPLASLPRDVRWQPVTPDSVREFSAACYYFARELQKSVGVPMGLIHASWGGSRIQAWMSGQALQRVGGYEEELAVLDRYARDPIDAINDWGQLWQRWWSRQPGVAHDDRPWSVTGIPAGDWQPAPDALGAWEHWGVPALADFNGMLWYRASMQLSAQQAAQAAVLVLGPADEIDMSWVNGRAVGSTYGADGDREYRLPAGLLHAGENAVVVNVLDTWRDGGLAGPASRHRLRLADGTQVPLQAWRYRRMSAEFASPPRAPWQTAGGMSTLYNGMIAPLGAPGLRGVLWYQGESNTGEAAHYAALLRALRSDWRGRFGTDVAWLIVQLAGFGMPPQSAGDSDWASLREAQRQVADEDPRSGLVVAIDIGDRYDIHPGNKQELGRRLARAARHVAYADAASASGPVPARVQRVGQDIVIDFDGVEGRLITYGAEEVMGLQLCGATTGHCRYARGSIRDHRLIVPITAATDEPAAASEGIAATRLRYCWADNPICNLFDASGLPAGPFEVPLPSAIKGEHTR</sequence>
<dbReference type="STRING" id="428993.SAMN06296058_1479"/>
<dbReference type="Proteomes" id="UP000190341">
    <property type="component" value="Unassembled WGS sequence"/>
</dbReference>
<dbReference type="InterPro" id="IPR036514">
    <property type="entry name" value="SGNH_hydro_sf"/>
</dbReference>
<dbReference type="InterPro" id="IPR039329">
    <property type="entry name" value="SIAE"/>
</dbReference>
<dbReference type="GO" id="GO:0005975">
    <property type="term" value="P:carbohydrate metabolic process"/>
    <property type="evidence" value="ECO:0007669"/>
    <property type="project" value="TreeGrafter"/>
</dbReference>
<dbReference type="InterPro" id="IPR005181">
    <property type="entry name" value="SASA"/>
</dbReference>
<proteinExistence type="predicted"/>
<dbReference type="GO" id="GO:0001681">
    <property type="term" value="F:sialate O-acetylesterase activity"/>
    <property type="evidence" value="ECO:0007669"/>
    <property type="project" value="InterPro"/>
</dbReference>
<dbReference type="InterPro" id="IPR013783">
    <property type="entry name" value="Ig-like_fold"/>
</dbReference>
<dbReference type="EMBL" id="FUZV01000001">
    <property type="protein sequence ID" value="SKC60195.1"/>
    <property type="molecule type" value="Genomic_DNA"/>
</dbReference>
<dbReference type="SUPFAM" id="SSF52266">
    <property type="entry name" value="SGNH hydrolase"/>
    <property type="match status" value="1"/>
</dbReference>
<protein>
    <submittedName>
        <fullName evidence="3">Sialate O-acetylesterase</fullName>
    </submittedName>
</protein>
<evidence type="ECO:0000313" key="3">
    <source>
        <dbReference type="EMBL" id="SKC60195.1"/>
    </source>
</evidence>
<name>A0A1T5K9J5_9GAMM</name>
<reference evidence="3 4" key="1">
    <citation type="submission" date="2017-02" db="EMBL/GenBank/DDBJ databases">
        <authorList>
            <person name="Peterson S.W."/>
        </authorList>
    </citation>
    <scope>NUCLEOTIDE SEQUENCE [LARGE SCALE GENOMIC DNA]</scope>
    <source>
        <strain evidence="3 4">P15</strain>
    </source>
</reference>
<keyword evidence="4" id="KW-1185">Reference proteome</keyword>
<organism evidence="3 4">
    <name type="scientific">Pseudoxanthomonas indica</name>
    <dbReference type="NCBI Taxonomy" id="428993"/>
    <lineage>
        <taxon>Bacteria</taxon>
        <taxon>Pseudomonadati</taxon>
        <taxon>Pseudomonadota</taxon>
        <taxon>Gammaproteobacteria</taxon>
        <taxon>Lysobacterales</taxon>
        <taxon>Lysobacteraceae</taxon>
        <taxon>Pseudoxanthomonas</taxon>
    </lineage>
</organism>